<dbReference type="PANTHER" id="PTHR37844">
    <property type="entry name" value="SER/THR PROTEIN PHOSPHATASE SUPERFAMILY (AFU_ORTHOLOGUE AFUA_1G14840)"/>
    <property type="match status" value="1"/>
</dbReference>
<accession>A0ABU3DMH1</accession>
<feature type="region of interest" description="Disordered" evidence="1">
    <location>
        <begin position="269"/>
        <end position="288"/>
    </location>
</feature>
<sequence length="288" mass="32558">MNVLFFADLHLDLWLGASRDPFAEIPETVWERIDAVVVVGDLTNKPKVRWPHALAHMGKYIALDRVYLLPGNHDYYDHTLDGDDRLAAIATEAGARFVQTAAIEFGGCRLLCATLWTDFELTGPKDEAVRSAMSGAVKRMSDYRYIRLGSDGYRRIRPQDIRRNHMAHRAWLEQKLAEPFEGDTIVATHHAPHPDALEGDFLDVAYASDLSELIERHAPAFWIYGHTHTPAAFTVGRTELVNVSLGYPMEIGEGQCHRAFPERTLRSLGRSRHAARPPQRPIRAIRCQ</sequence>
<evidence type="ECO:0000313" key="3">
    <source>
        <dbReference type="EMBL" id="MDT0684719.1"/>
    </source>
</evidence>
<gene>
    <name evidence="3" type="ORF">RM543_18860</name>
</gene>
<dbReference type="InterPro" id="IPR029052">
    <property type="entry name" value="Metallo-depent_PP-like"/>
</dbReference>
<dbReference type="EMBL" id="JAVRHL010000013">
    <property type="protein sequence ID" value="MDT0684719.1"/>
    <property type="molecule type" value="Genomic_DNA"/>
</dbReference>
<name>A0ABU3DMH1_9RHOB</name>
<evidence type="ECO:0000259" key="2">
    <source>
        <dbReference type="Pfam" id="PF00149"/>
    </source>
</evidence>
<dbReference type="Proteomes" id="UP001265259">
    <property type="component" value="Unassembled WGS sequence"/>
</dbReference>
<evidence type="ECO:0000256" key="1">
    <source>
        <dbReference type="SAM" id="MobiDB-lite"/>
    </source>
</evidence>
<evidence type="ECO:0000313" key="4">
    <source>
        <dbReference type="Proteomes" id="UP001265259"/>
    </source>
</evidence>
<proteinExistence type="predicted"/>
<dbReference type="SUPFAM" id="SSF56300">
    <property type="entry name" value="Metallo-dependent phosphatases"/>
    <property type="match status" value="1"/>
</dbReference>
<keyword evidence="4" id="KW-1185">Reference proteome</keyword>
<dbReference type="InterPro" id="IPR004843">
    <property type="entry name" value="Calcineurin-like_PHP"/>
</dbReference>
<reference evidence="3 4" key="1">
    <citation type="submission" date="2023-09" db="EMBL/GenBank/DDBJ databases">
        <authorList>
            <person name="Rey-Velasco X."/>
        </authorList>
    </citation>
    <scope>NUCLEOTIDE SEQUENCE [LARGE SCALE GENOMIC DNA]</scope>
    <source>
        <strain evidence="3 4">F158</strain>
    </source>
</reference>
<organism evidence="3 4">
    <name type="scientific">Tropicimonas omnivorans</name>
    <dbReference type="NCBI Taxonomy" id="3075590"/>
    <lineage>
        <taxon>Bacteria</taxon>
        <taxon>Pseudomonadati</taxon>
        <taxon>Pseudomonadota</taxon>
        <taxon>Alphaproteobacteria</taxon>
        <taxon>Rhodobacterales</taxon>
        <taxon>Roseobacteraceae</taxon>
        <taxon>Tropicimonas</taxon>
    </lineage>
</organism>
<dbReference type="PANTHER" id="PTHR37844:SF2">
    <property type="entry name" value="SER_THR PROTEIN PHOSPHATASE SUPERFAMILY (AFU_ORTHOLOGUE AFUA_1G14840)"/>
    <property type="match status" value="1"/>
</dbReference>
<comment type="caution">
    <text evidence="3">The sequence shown here is derived from an EMBL/GenBank/DDBJ whole genome shotgun (WGS) entry which is preliminary data.</text>
</comment>
<dbReference type="Gene3D" id="3.60.21.10">
    <property type="match status" value="2"/>
</dbReference>
<dbReference type="Pfam" id="PF00149">
    <property type="entry name" value="Metallophos"/>
    <property type="match status" value="1"/>
</dbReference>
<protein>
    <submittedName>
        <fullName evidence="3">Metallophosphoesterase</fullName>
    </submittedName>
</protein>
<dbReference type="RefSeq" id="WP_311694470.1">
    <property type="nucleotide sequence ID" value="NZ_JAVRHL010000013.1"/>
</dbReference>
<feature type="domain" description="Calcineurin-like phosphoesterase" evidence="2">
    <location>
        <begin position="1"/>
        <end position="230"/>
    </location>
</feature>